<gene>
    <name evidence="2" type="ORF">BDD14_6126</name>
</gene>
<reference evidence="2 3" key="1">
    <citation type="submission" date="2019-02" db="EMBL/GenBank/DDBJ databases">
        <title>Genomic Encyclopedia of Archaeal and Bacterial Type Strains, Phase II (KMG-II): from individual species to whole genera.</title>
        <authorList>
            <person name="Goeker M."/>
        </authorList>
    </citation>
    <scope>NUCLEOTIDE SEQUENCE [LARGE SCALE GENOMIC DNA]</scope>
    <source>
        <strain evidence="2 3">DSM 18101</strain>
    </source>
</reference>
<dbReference type="GO" id="GO:0003677">
    <property type="term" value="F:DNA binding"/>
    <property type="evidence" value="ECO:0007669"/>
    <property type="project" value="InterPro"/>
</dbReference>
<dbReference type="Gene3D" id="1.10.260.40">
    <property type="entry name" value="lambda repressor-like DNA-binding domains"/>
    <property type="match status" value="1"/>
</dbReference>
<dbReference type="Pfam" id="PF12844">
    <property type="entry name" value="HTH_19"/>
    <property type="match status" value="1"/>
</dbReference>
<evidence type="ECO:0000259" key="1">
    <source>
        <dbReference type="PROSITE" id="PS50943"/>
    </source>
</evidence>
<evidence type="ECO:0000313" key="3">
    <source>
        <dbReference type="Proteomes" id="UP000292958"/>
    </source>
</evidence>
<comment type="caution">
    <text evidence="2">The sequence shown here is derived from an EMBL/GenBank/DDBJ whole genome shotgun (WGS) entry which is preliminary data.</text>
</comment>
<dbReference type="InterPro" id="IPR001387">
    <property type="entry name" value="Cro/C1-type_HTH"/>
</dbReference>
<dbReference type="Proteomes" id="UP000292958">
    <property type="component" value="Unassembled WGS sequence"/>
</dbReference>
<dbReference type="CDD" id="cd00093">
    <property type="entry name" value="HTH_XRE"/>
    <property type="match status" value="1"/>
</dbReference>
<accession>A0A4Q7YCK9</accession>
<sequence length="107" mass="12063">MLRCVFIKLREVHIDTDSMLRYDYKEFSAALGKRVKLMRKERGLTLRALVVQHGFHLTQIQRIEKGDGVSVPTLLRIAEVFQIPVEKLIAGLGLVEGGGSRSKSSKK</sequence>
<dbReference type="RefSeq" id="WP_130424712.1">
    <property type="nucleotide sequence ID" value="NZ_SHKW01000004.1"/>
</dbReference>
<dbReference type="EMBL" id="SHKW01000004">
    <property type="protein sequence ID" value="RZU34628.1"/>
    <property type="molecule type" value="Genomic_DNA"/>
</dbReference>
<dbReference type="SMART" id="SM00530">
    <property type="entry name" value="HTH_XRE"/>
    <property type="match status" value="1"/>
</dbReference>
<name>A0A4Q7YCK9_9BACT</name>
<evidence type="ECO:0000313" key="2">
    <source>
        <dbReference type="EMBL" id="RZU34628.1"/>
    </source>
</evidence>
<dbReference type="AlphaFoldDB" id="A0A4Q7YCK9"/>
<keyword evidence="3" id="KW-1185">Reference proteome</keyword>
<dbReference type="SUPFAM" id="SSF47413">
    <property type="entry name" value="lambda repressor-like DNA-binding domains"/>
    <property type="match status" value="1"/>
</dbReference>
<dbReference type="PROSITE" id="PS50943">
    <property type="entry name" value="HTH_CROC1"/>
    <property type="match status" value="1"/>
</dbReference>
<protein>
    <submittedName>
        <fullName evidence="2">Helix-turn-helix protein</fullName>
    </submittedName>
</protein>
<proteinExistence type="predicted"/>
<organism evidence="2 3">
    <name type="scientific">Edaphobacter modestus</name>
    <dbReference type="NCBI Taxonomy" id="388466"/>
    <lineage>
        <taxon>Bacteria</taxon>
        <taxon>Pseudomonadati</taxon>
        <taxon>Acidobacteriota</taxon>
        <taxon>Terriglobia</taxon>
        <taxon>Terriglobales</taxon>
        <taxon>Acidobacteriaceae</taxon>
        <taxon>Edaphobacter</taxon>
    </lineage>
</organism>
<dbReference type="OrthoDB" id="121876at2"/>
<feature type="domain" description="HTH cro/C1-type" evidence="1">
    <location>
        <begin position="35"/>
        <end position="88"/>
    </location>
</feature>
<dbReference type="InterPro" id="IPR010982">
    <property type="entry name" value="Lambda_DNA-bd_dom_sf"/>
</dbReference>